<gene>
    <name evidence="7" type="ORF">AMR76_00735</name>
</gene>
<dbReference type="AlphaFoldDB" id="A0A0Q2RUU5"/>
<keyword evidence="8" id="KW-1185">Reference proteome</keyword>
<dbReference type="GO" id="GO:0015171">
    <property type="term" value="F:amino acid transmembrane transporter activity"/>
    <property type="evidence" value="ECO:0007669"/>
    <property type="project" value="TreeGrafter"/>
</dbReference>
<organism evidence="7 8">
    <name type="scientific">Vibrio furnissii</name>
    <dbReference type="NCBI Taxonomy" id="29494"/>
    <lineage>
        <taxon>Bacteria</taxon>
        <taxon>Pseudomonadati</taxon>
        <taxon>Pseudomonadota</taxon>
        <taxon>Gammaproteobacteria</taxon>
        <taxon>Vibrionales</taxon>
        <taxon>Vibrionaceae</taxon>
        <taxon>Vibrio</taxon>
    </lineage>
</organism>
<dbReference type="InterPro" id="IPR001123">
    <property type="entry name" value="LeuE-type"/>
</dbReference>
<dbReference type="PANTHER" id="PTHR30086:SF20">
    <property type="entry name" value="ARGININE EXPORTER PROTEIN ARGO-RELATED"/>
    <property type="match status" value="1"/>
</dbReference>
<dbReference type="PANTHER" id="PTHR30086">
    <property type="entry name" value="ARGININE EXPORTER PROTEIN ARGO"/>
    <property type="match status" value="1"/>
</dbReference>
<comment type="caution">
    <text evidence="7">The sequence shown here is derived from an EMBL/GenBank/DDBJ whole genome shotgun (WGS) entry which is preliminary data.</text>
</comment>
<dbReference type="OrthoDB" id="9812084at2"/>
<sequence length="195" mass="21377">MDYSQWGPLVAFAFVSTFTPGPNNIMLMTSGANVGFWRTLPHMLGVTFGFSAMVLLVGVGLTGLFQTSPLLQQILHVVCLAYLVYLAIQIALSKPANPEHQYKPMSFLAAAMFQWVNPKGWSMALTAVSVYNQSASWLQLLLIALVFAIVNIPSVSIWTAAGKQLSHWMTHPKYVRWFNGAMGGLLLLSTVPMIG</sequence>
<evidence type="ECO:0000313" key="8">
    <source>
        <dbReference type="Proteomes" id="UP000051221"/>
    </source>
</evidence>
<proteinExistence type="predicted"/>
<evidence type="ECO:0000256" key="4">
    <source>
        <dbReference type="ARBA" id="ARBA00022989"/>
    </source>
</evidence>
<feature type="transmembrane region" description="Helical" evidence="6">
    <location>
        <begin position="73"/>
        <end position="93"/>
    </location>
</feature>
<dbReference type="InParanoid" id="A0A0Q2RUU5"/>
<dbReference type="FunCoup" id="A0A0Q2RUU5">
    <property type="interactions" value="49"/>
</dbReference>
<feature type="transmembrane region" description="Helical" evidence="6">
    <location>
        <begin position="6"/>
        <end position="27"/>
    </location>
</feature>
<evidence type="ECO:0000256" key="6">
    <source>
        <dbReference type="SAM" id="Phobius"/>
    </source>
</evidence>
<comment type="subcellular location">
    <subcellularLocation>
        <location evidence="1">Cell membrane</location>
        <topology evidence="1">Multi-pass membrane protein</topology>
    </subcellularLocation>
</comment>
<dbReference type="GO" id="GO:0005886">
    <property type="term" value="C:plasma membrane"/>
    <property type="evidence" value="ECO:0007669"/>
    <property type="project" value="UniProtKB-SubCell"/>
</dbReference>
<evidence type="ECO:0000256" key="1">
    <source>
        <dbReference type="ARBA" id="ARBA00004651"/>
    </source>
</evidence>
<evidence type="ECO:0000256" key="2">
    <source>
        <dbReference type="ARBA" id="ARBA00022475"/>
    </source>
</evidence>
<keyword evidence="5 6" id="KW-0472">Membrane</keyword>
<evidence type="ECO:0000313" key="7">
    <source>
        <dbReference type="EMBL" id="KQH87854.1"/>
    </source>
</evidence>
<dbReference type="GeneID" id="50537249"/>
<accession>A0A0Q2RUU5</accession>
<keyword evidence="2" id="KW-1003">Cell membrane</keyword>
<dbReference type="Proteomes" id="UP000051221">
    <property type="component" value="Unassembled WGS sequence"/>
</dbReference>
<protein>
    <submittedName>
        <fullName evidence="7">Lysine transporter LysE</fullName>
    </submittedName>
</protein>
<keyword evidence="3 6" id="KW-0812">Transmembrane</keyword>
<evidence type="ECO:0000256" key="3">
    <source>
        <dbReference type="ARBA" id="ARBA00022692"/>
    </source>
</evidence>
<feature type="transmembrane region" description="Helical" evidence="6">
    <location>
        <begin position="174"/>
        <end position="194"/>
    </location>
</feature>
<dbReference type="Pfam" id="PF01810">
    <property type="entry name" value="LysE"/>
    <property type="match status" value="1"/>
</dbReference>
<dbReference type="GO" id="GO:0033228">
    <property type="term" value="P:cysteine export across plasma membrane"/>
    <property type="evidence" value="ECO:0007669"/>
    <property type="project" value="TreeGrafter"/>
</dbReference>
<feature type="transmembrane region" description="Helical" evidence="6">
    <location>
        <begin position="39"/>
        <end position="61"/>
    </location>
</feature>
<dbReference type="EMBL" id="LKHS01000001">
    <property type="protein sequence ID" value="KQH87854.1"/>
    <property type="molecule type" value="Genomic_DNA"/>
</dbReference>
<keyword evidence="4 6" id="KW-1133">Transmembrane helix</keyword>
<evidence type="ECO:0000256" key="5">
    <source>
        <dbReference type="ARBA" id="ARBA00023136"/>
    </source>
</evidence>
<reference evidence="7 8" key="1">
    <citation type="submission" date="2015-08" db="EMBL/GenBank/DDBJ databases">
        <title>Antibacterial properties of a collection of Vibrionaceae strains.</title>
        <authorList>
            <person name="Giubergia S."/>
        </authorList>
    </citation>
    <scope>NUCLEOTIDE SEQUENCE [LARGE SCALE GENOMIC DNA]</scope>
    <source>
        <strain evidence="7 8">S0821</strain>
    </source>
</reference>
<name>A0A0Q2RUU5_VIBFU</name>
<feature type="transmembrane region" description="Helical" evidence="6">
    <location>
        <begin position="137"/>
        <end position="162"/>
    </location>
</feature>
<dbReference type="RefSeq" id="WP_004727199.1">
    <property type="nucleotide sequence ID" value="NZ_CABLCD010000014.1"/>
</dbReference>